<protein>
    <submittedName>
        <fullName evidence="2">Putative membrane-bound metal-dependent hydrolase</fullName>
    </submittedName>
</protein>
<reference evidence="2 3" key="1">
    <citation type="journal article" date="2014" name="PLoS Genet.">
        <title>Phylogenetically driven sequencing of extremely halophilic archaea reveals strategies for static and dynamic osmo-response.</title>
        <authorList>
            <person name="Becker E.A."/>
            <person name="Seitzer P.M."/>
            <person name="Tritt A."/>
            <person name="Larsen D."/>
            <person name="Krusor M."/>
            <person name="Yao A.I."/>
            <person name="Wu D."/>
            <person name="Madern D."/>
            <person name="Eisen J.A."/>
            <person name="Darling A.E."/>
            <person name="Facciotti M.T."/>
        </authorList>
    </citation>
    <scope>NUCLEOTIDE SEQUENCE [LARGE SCALE GENOMIC DNA]</scope>
    <source>
        <strain evidence="2 3">JCM 10879</strain>
    </source>
</reference>
<comment type="caution">
    <text evidence="2">The sequence shown here is derived from an EMBL/GenBank/DDBJ whole genome shotgun (WGS) entry which is preliminary data.</text>
</comment>
<keyword evidence="2" id="KW-0378">Hydrolase</keyword>
<sequence>MLALLHLLFPTHLAMGYLIAVYSRYPVAYLVLGSAMPDLLDRSLYWLGLTPFTHTVGHSLAVALPVALALAWLFGTRGVAFAVGWLVHIVTDFLNVLTTRGFSETAYYVLFLSPPPSDEVTFATVTVGVPTTEITHTVHPVILALEVGVLCWASVVLLRDLSVSRQGRASDE</sequence>
<evidence type="ECO:0000313" key="2">
    <source>
        <dbReference type="EMBL" id="EMA39154.1"/>
    </source>
</evidence>
<keyword evidence="1" id="KW-0812">Transmembrane</keyword>
<evidence type="ECO:0000313" key="3">
    <source>
        <dbReference type="Proteomes" id="UP000011607"/>
    </source>
</evidence>
<keyword evidence="1" id="KW-1133">Transmembrane helix</keyword>
<keyword evidence="1" id="KW-0472">Membrane</keyword>
<dbReference type="eggNOG" id="arCOG03392">
    <property type="taxonomic scope" value="Archaea"/>
</dbReference>
<feature type="transmembrane region" description="Helical" evidence="1">
    <location>
        <begin position="79"/>
        <end position="98"/>
    </location>
</feature>
<dbReference type="AlphaFoldDB" id="M0M3H2"/>
<organism evidence="2 3">
    <name type="scientific">Halobiforma nitratireducens JCM 10879</name>
    <dbReference type="NCBI Taxonomy" id="1227454"/>
    <lineage>
        <taxon>Archaea</taxon>
        <taxon>Methanobacteriati</taxon>
        <taxon>Methanobacteriota</taxon>
        <taxon>Stenosarchaea group</taxon>
        <taxon>Halobacteria</taxon>
        <taxon>Halobacteriales</taxon>
        <taxon>Natrialbaceae</taxon>
        <taxon>Halobiforma</taxon>
    </lineage>
</organism>
<accession>M0M3H2</accession>
<evidence type="ECO:0000256" key="1">
    <source>
        <dbReference type="SAM" id="Phobius"/>
    </source>
</evidence>
<dbReference type="GO" id="GO:0016787">
    <property type="term" value="F:hydrolase activity"/>
    <property type="evidence" value="ECO:0007669"/>
    <property type="project" value="UniProtKB-KW"/>
</dbReference>
<feature type="transmembrane region" description="Helical" evidence="1">
    <location>
        <begin position="138"/>
        <end position="158"/>
    </location>
</feature>
<dbReference type="EMBL" id="AOMA01000086">
    <property type="protein sequence ID" value="EMA39154.1"/>
    <property type="molecule type" value="Genomic_DNA"/>
</dbReference>
<proteinExistence type="predicted"/>
<dbReference type="RefSeq" id="WP_006672706.1">
    <property type="nucleotide sequence ID" value="NZ_AOMA01000086.1"/>
</dbReference>
<gene>
    <name evidence="2" type="ORF">C446_08921</name>
</gene>
<name>M0M3H2_9EURY</name>
<keyword evidence="3" id="KW-1185">Reference proteome</keyword>
<feature type="transmembrane region" description="Helical" evidence="1">
    <location>
        <begin position="44"/>
        <end position="72"/>
    </location>
</feature>
<dbReference type="Proteomes" id="UP000011607">
    <property type="component" value="Unassembled WGS sequence"/>
</dbReference>